<dbReference type="Proteomes" id="UP001217089">
    <property type="component" value="Unassembled WGS sequence"/>
</dbReference>
<feature type="compositionally biased region" description="Polar residues" evidence="1">
    <location>
        <begin position="59"/>
        <end position="69"/>
    </location>
</feature>
<evidence type="ECO:0000313" key="3">
    <source>
        <dbReference type="Proteomes" id="UP001217089"/>
    </source>
</evidence>
<feature type="compositionally biased region" description="Acidic residues" evidence="1">
    <location>
        <begin position="231"/>
        <end position="241"/>
    </location>
</feature>
<feature type="region of interest" description="Disordered" evidence="1">
    <location>
        <begin position="493"/>
        <end position="597"/>
    </location>
</feature>
<organism evidence="2 3">
    <name type="scientific">Tegillarca granosa</name>
    <name type="common">Malaysian cockle</name>
    <name type="synonym">Anadara granosa</name>
    <dbReference type="NCBI Taxonomy" id="220873"/>
    <lineage>
        <taxon>Eukaryota</taxon>
        <taxon>Metazoa</taxon>
        <taxon>Spiralia</taxon>
        <taxon>Lophotrochozoa</taxon>
        <taxon>Mollusca</taxon>
        <taxon>Bivalvia</taxon>
        <taxon>Autobranchia</taxon>
        <taxon>Pteriomorphia</taxon>
        <taxon>Arcoida</taxon>
        <taxon>Arcoidea</taxon>
        <taxon>Arcidae</taxon>
        <taxon>Tegillarca</taxon>
    </lineage>
</organism>
<protein>
    <submittedName>
        <fullName evidence="2">Uncharacterized protein</fullName>
    </submittedName>
</protein>
<dbReference type="PANTHER" id="PTHR34754">
    <property type="entry name" value="COILED-COIL DOMAIN-CONTAINING PROTEIN 60"/>
    <property type="match status" value="1"/>
</dbReference>
<feature type="region of interest" description="Disordered" evidence="1">
    <location>
        <begin position="36"/>
        <end position="70"/>
    </location>
</feature>
<evidence type="ECO:0000256" key="1">
    <source>
        <dbReference type="SAM" id="MobiDB-lite"/>
    </source>
</evidence>
<dbReference type="PANTHER" id="PTHR34754:SF1">
    <property type="entry name" value="COILED-COIL DOMAIN-CONTAINING PROTEIN 60"/>
    <property type="match status" value="1"/>
</dbReference>
<dbReference type="Pfam" id="PF15769">
    <property type="entry name" value="DUF4698"/>
    <property type="match status" value="1"/>
</dbReference>
<dbReference type="InterPro" id="IPR031526">
    <property type="entry name" value="DUF4698"/>
</dbReference>
<feature type="region of interest" description="Disordered" evidence="1">
    <location>
        <begin position="443"/>
        <end position="471"/>
    </location>
</feature>
<dbReference type="EMBL" id="JARBDR010000018">
    <property type="protein sequence ID" value="KAJ8321879.1"/>
    <property type="molecule type" value="Genomic_DNA"/>
</dbReference>
<feature type="compositionally biased region" description="Polar residues" evidence="1">
    <location>
        <begin position="493"/>
        <end position="506"/>
    </location>
</feature>
<name>A0ABQ9FXA2_TEGGR</name>
<comment type="caution">
    <text evidence="2">The sequence shown here is derived from an EMBL/GenBank/DDBJ whole genome shotgun (WGS) entry which is preliminary data.</text>
</comment>
<accession>A0ABQ9FXA2</accession>
<feature type="region of interest" description="Disordered" evidence="1">
    <location>
        <begin position="218"/>
        <end position="241"/>
    </location>
</feature>
<proteinExistence type="predicted"/>
<feature type="compositionally biased region" description="Basic and acidic residues" evidence="1">
    <location>
        <begin position="533"/>
        <end position="546"/>
    </location>
</feature>
<gene>
    <name evidence="2" type="ORF">KUTeg_000350</name>
</gene>
<keyword evidence="3" id="KW-1185">Reference proteome</keyword>
<evidence type="ECO:0000313" key="2">
    <source>
        <dbReference type="EMBL" id="KAJ8321879.1"/>
    </source>
</evidence>
<sequence>MPVVKDPRSYIKRVPVPVPSHVGMKIQTRSITHYRATTPVTDKRPTPSLLVTPKESISYEDTQSQGTETSVDDADMTQGMVNYYRRLDQQLTQGYNAPKNRPYQGIGDPFYLDEEELILHSLGQWHPSHQIEQDNSDDDDMIETISSVKQLQKNMGSSAKMMLSKPRKDLNTLSKEIAHGRNMIRNVKLGHGLFDLIKHERDAKKIAEEEQDKKKMLAMRNQWQPPKEQTSSDEESEEDLEQDVDLTGYMQSNGKETDEEIEEGKIFITEENVDDDASVKDRDQEIETVTAMSSRPITGQFPARKKKKQKQPRPYTPLHNSIVEKREFGKSMNQREATEVRESPKDHPAAQALFRQLCALHWLLKAMNEESTTNITPIRSCWKYKELGGTKVSNDQLSDEKDVSRRWREFSSTKASVNFVDDQVVPTDKTRFSVIGNTSVLASRMSGQQNKRINRFTTRGTSKKWNTQRNSTMLSAGSQLGLLGVPRQSLAMDQSVSDDTPASTSRQDIDEDDQEQHQQYKSIFKFLNTEDDDRLKSTDPSSDKQDTNMSSYHEKRKKDKRFTDDTKTPRKSPRKSVDASFSCLDTVPVKQSQYKER</sequence>
<reference evidence="2 3" key="1">
    <citation type="submission" date="2022-12" db="EMBL/GenBank/DDBJ databases">
        <title>Chromosome-level genome of Tegillarca granosa.</title>
        <authorList>
            <person name="Kim J."/>
        </authorList>
    </citation>
    <scope>NUCLEOTIDE SEQUENCE [LARGE SCALE GENOMIC DNA]</scope>
    <source>
        <strain evidence="2">Teg-2019</strain>
        <tissue evidence="2">Adductor muscle</tissue>
    </source>
</reference>